<dbReference type="EMBL" id="JXJN01013170">
    <property type="status" value="NOT_ANNOTATED_CDS"/>
    <property type="molecule type" value="Genomic_DNA"/>
</dbReference>
<keyword evidence="7" id="KW-1015">Disulfide bond</keyword>
<protein>
    <recommendedName>
        <fullName evidence="11">Peptidase S1 domain-containing protein</fullName>
    </recommendedName>
</protein>
<keyword evidence="13" id="KW-1185">Reference proteome</keyword>
<comment type="similarity">
    <text evidence="9">Belongs to the peptidase S1 family. CLIP subfamily.</text>
</comment>
<dbReference type="FunFam" id="2.40.10.10:FF:000028">
    <property type="entry name" value="Serine protease easter"/>
    <property type="match status" value="2"/>
</dbReference>
<name>A0A1B0BEZ5_9MUSC</name>
<sequence length="452" mass="50425">MVCAGTLINPRYVLTAAHCVKGAVLRLKGELVAVRLGVHDYTQNMRLTNNVERVRVMERIVHELYKSGKNPLNDIALLRLENNVRYSKTIRPICMPSVLRDYALGMNANLTVIGWGATEKTSSSAVKQSVSVPLFDQKYCQQQYATLGLNIEWTQICAGGELNKDSCRGDSGAPLMHNHNGIWILQGVVSFGRRCGNEDEFSCSGVLIDSRHILTAAHCVSGEAYRLKKGLKYVRLGEFNVGTEPDCIEEINYLNCADSVSNIEIDHIFVHPEYKENSRNKFHDIAVIRLDEEVTFTNFIMPICLPNRTAELFEFEEGQIFSVSGWGRTDLFNKYFTNIPSPIKLKLRIPLVSQENCSKIMRRYGVQLGSTQLCAGGELGKDTCAGDSGGPLMYFDRKHSRWVTYGVVSYGFTRCGVAGHPAVYTKVAAYSDWIHSVVTDAGNDSISLLKEK</sequence>
<dbReference type="SUPFAM" id="SSF50494">
    <property type="entry name" value="Trypsin-like serine proteases"/>
    <property type="match status" value="2"/>
</dbReference>
<evidence type="ECO:0000256" key="1">
    <source>
        <dbReference type="ARBA" id="ARBA00022670"/>
    </source>
</evidence>
<evidence type="ECO:0000313" key="12">
    <source>
        <dbReference type="EnsemblMetazoa" id="GPPI027907-PA"/>
    </source>
</evidence>
<proteinExistence type="inferred from homology"/>
<dbReference type="PROSITE" id="PS00135">
    <property type="entry name" value="TRYPSIN_SER"/>
    <property type="match status" value="1"/>
</dbReference>
<keyword evidence="1 10" id="KW-0645">Protease</keyword>
<dbReference type="PANTHER" id="PTHR24256">
    <property type="entry name" value="TRYPTASE-RELATED"/>
    <property type="match status" value="1"/>
</dbReference>
<dbReference type="STRING" id="67801.A0A1B0BEZ5"/>
<evidence type="ECO:0000313" key="13">
    <source>
        <dbReference type="Proteomes" id="UP000092460"/>
    </source>
</evidence>
<dbReference type="SMART" id="SM00020">
    <property type="entry name" value="Tryp_SPc"/>
    <property type="match status" value="2"/>
</dbReference>
<feature type="domain" description="Peptidase S1" evidence="11">
    <location>
        <begin position="157"/>
        <end position="439"/>
    </location>
</feature>
<dbReference type="EnsemblMetazoa" id="GPPI027907-RA">
    <property type="protein sequence ID" value="GPPI027907-PA"/>
    <property type="gene ID" value="GPPI027907"/>
</dbReference>
<dbReference type="Gene3D" id="2.40.10.10">
    <property type="entry name" value="Trypsin-like serine proteases"/>
    <property type="match status" value="4"/>
</dbReference>
<dbReference type="InterPro" id="IPR001254">
    <property type="entry name" value="Trypsin_dom"/>
</dbReference>
<evidence type="ECO:0000256" key="2">
    <source>
        <dbReference type="ARBA" id="ARBA00022729"/>
    </source>
</evidence>
<evidence type="ECO:0000256" key="4">
    <source>
        <dbReference type="ARBA" id="ARBA00022825"/>
    </source>
</evidence>
<keyword evidence="4 10" id="KW-0720">Serine protease</keyword>
<keyword evidence="6" id="KW-0865">Zymogen</keyword>
<dbReference type="GO" id="GO:0006508">
    <property type="term" value="P:proteolysis"/>
    <property type="evidence" value="ECO:0007669"/>
    <property type="project" value="UniProtKB-KW"/>
</dbReference>
<dbReference type="Pfam" id="PF00089">
    <property type="entry name" value="Trypsin"/>
    <property type="match status" value="2"/>
</dbReference>
<dbReference type="InterPro" id="IPR018114">
    <property type="entry name" value="TRYPSIN_HIS"/>
</dbReference>
<dbReference type="InterPro" id="IPR009003">
    <property type="entry name" value="Peptidase_S1_PA"/>
</dbReference>
<dbReference type="InterPro" id="IPR033116">
    <property type="entry name" value="TRYPSIN_SER"/>
</dbReference>
<dbReference type="InterPro" id="IPR001314">
    <property type="entry name" value="Peptidase_S1A"/>
</dbReference>
<keyword evidence="8" id="KW-0325">Glycoprotein</keyword>
<dbReference type="CDD" id="cd00190">
    <property type="entry name" value="Tryp_SPc"/>
    <property type="match status" value="2"/>
</dbReference>
<keyword evidence="5" id="KW-0106">Calcium</keyword>
<dbReference type="EMBL" id="JXJN01013171">
    <property type="status" value="NOT_ANNOTATED_CDS"/>
    <property type="molecule type" value="Genomic_DNA"/>
</dbReference>
<evidence type="ECO:0000256" key="8">
    <source>
        <dbReference type="ARBA" id="ARBA00023180"/>
    </source>
</evidence>
<dbReference type="PROSITE" id="PS50240">
    <property type="entry name" value="TRYPSIN_DOM"/>
    <property type="match status" value="2"/>
</dbReference>
<evidence type="ECO:0000256" key="3">
    <source>
        <dbReference type="ARBA" id="ARBA00022801"/>
    </source>
</evidence>
<dbReference type="AlphaFoldDB" id="A0A1B0BEZ5"/>
<keyword evidence="3 10" id="KW-0378">Hydrolase</keyword>
<dbReference type="PROSITE" id="PS00134">
    <property type="entry name" value="TRYPSIN_HIS"/>
    <property type="match status" value="1"/>
</dbReference>
<evidence type="ECO:0000256" key="7">
    <source>
        <dbReference type="ARBA" id="ARBA00023157"/>
    </source>
</evidence>
<dbReference type="FunFam" id="2.40.10.10:FF:000084">
    <property type="entry name" value="Serine protease easter"/>
    <property type="match status" value="1"/>
</dbReference>
<reference evidence="13" key="1">
    <citation type="submission" date="2015-01" db="EMBL/GenBank/DDBJ databases">
        <authorList>
            <person name="Aksoy S."/>
            <person name="Warren W."/>
            <person name="Wilson R.K."/>
        </authorList>
    </citation>
    <scope>NUCLEOTIDE SEQUENCE [LARGE SCALE GENOMIC DNA]</scope>
    <source>
        <strain evidence="13">IAEA</strain>
    </source>
</reference>
<accession>A0A1B0BEZ5</accession>
<keyword evidence="2" id="KW-0732">Signal</keyword>
<dbReference type="PRINTS" id="PR00722">
    <property type="entry name" value="CHYMOTRYPSIN"/>
</dbReference>
<evidence type="ECO:0000256" key="6">
    <source>
        <dbReference type="ARBA" id="ARBA00023145"/>
    </source>
</evidence>
<dbReference type="Proteomes" id="UP000092460">
    <property type="component" value="Unassembled WGS sequence"/>
</dbReference>
<evidence type="ECO:0000256" key="5">
    <source>
        <dbReference type="ARBA" id="ARBA00022837"/>
    </source>
</evidence>
<reference evidence="12" key="2">
    <citation type="submission" date="2020-05" db="UniProtKB">
        <authorList>
            <consortium name="EnsemblMetazoa"/>
        </authorList>
    </citation>
    <scope>IDENTIFICATION</scope>
    <source>
        <strain evidence="12">IAEA</strain>
    </source>
</reference>
<organism evidence="12 13">
    <name type="scientific">Glossina palpalis gambiensis</name>
    <dbReference type="NCBI Taxonomy" id="67801"/>
    <lineage>
        <taxon>Eukaryota</taxon>
        <taxon>Metazoa</taxon>
        <taxon>Ecdysozoa</taxon>
        <taxon>Arthropoda</taxon>
        <taxon>Hexapoda</taxon>
        <taxon>Insecta</taxon>
        <taxon>Pterygota</taxon>
        <taxon>Neoptera</taxon>
        <taxon>Endopterygota</taxon>
        <taxon>Diptera</taxon>
        <taxon>Brachycera</taxon>
        <taxon>Muscomorpha</taxon>
        <taxon>Hippoboscoidea</taxon>
        <taxon>Glossinidae</taxon>
        <taxon>Glossina</taxon>
    </lineage>
</organism>
<dbReference type="VEuPathDB" id="VectorBase:GPPI027907"/>
<dbReference type="GO" id="GO:0004252">
    <property type="term" value="F:serine-type endopeptidase activity"/>
    <property type="evidence" value="ECO:0007669"/>
    <property type="project" value="InterPro"/>
</dbReference>
<evidence type="ECO:0000256" key="9">
    <source>
        <dbReference type="ARBA" id="ARBA00024195"/>
    </source>
</evidence>
<evidence type="ECO:0000259" key="11">
    <source>
        <dbReference type="PROSITE" id="PS50240"/>
    </source>
</evidence>
<dbReference type="InterPro" id="IPR051487">
    <property type="entry name" value="Ser/Thr_Proteases_Immune/Dev"/>
</dbReference>
<evidence type="ECO:0000256" key="10">
    <source>
        <dbReference type="RuleBase" id="RU363034"/>
    </source>
</evidence>
<feature type="domain" description="Peptidase S1" evidence="11">
    <location>
        <begin position="1"/>
        <end position="174"/>
    </location>
</feature>
<dbReference type="InterPro" id="IPR043504">
    <property type="entry name" value="Peptidase_S1_PA_chymotrypsin"/>
</dbReference>